<evidence type="ECO:0000256" key="1">
    <source>
        <dbReference type="SAM" id="MobiDB-lite"/>
    </source>
</evidence>
<evidence type="ECO:0000313" key="2">
    <source>
        <dbReference type="Proteomes" id="UP000694904"/>
    </source>
</evidence>
<proteinExistence type="predicted"/>
<protein>
    <submittedName>
        <fullName evidence="3">Uncharacterized protein LOC108610364</fullName>
    </submittedName>
</protein>
<feature type="region of interest" description="Disordered" evidence="1">
    <location>
        <begin position="1"/>
        <end position="34"/>
    </location>
</feature>
<evidence type="ECO:0000313" key="3">
    <source>
        <dbReference type="RefSeq" id="XP_017857913.1"/>
    </source>
</evidence>
<dbReference type="GeneID" id="108610364"/>
<dbReference type="RefSeq" id="XP_017857913.1">
    <property type="nucleotide sequence ID" value="XM_018002424.1"/>
</dbReference>
<gene>
    <name evidence="3" type="primary">LOC108610364</name>
</gene>
<dbReference type="Proteomes" id="UP000694904">
    <property type="component" value="Chromosome 3"/>
</dbReference>
<keyword evidence="2" id="KW-1185">Reference proteome</keyword>
<name>A0ABM1NSH7_DROAR</name>
<reference evidence="3" key="3">
    <citation type="submission" date="2025-08" db="UniProtKB">
        <authorList>
            <consortium name="RefSeq"/>
        </authorList>
    </citation>
    <scope>IDENTIFICATION</scope>
    <source>
        <tissue evidence="3">Whole organism</tissue>
    </source>
</reference>
<reference evidence="2" key="1">
    <citation type="journal article" date="1997" name="Nucleic Acids Res.">
        <title>tRNAscan-SE: a program for improved detection of transfer RNA genes in genomic sequence.</title>
        <authorList>
            <person name="Lowe T.M."/>
            <person name="Eddy S.R."/>
        </authorList>
    </citation>
    <scope>NUCLEOTIDE SEQUENCE [LARGE SCALE GENOMIC DNA]</scope>
</reference>
<sequence>MQPNKMGSKSETKQDIISKSNPNHYESDGEGESSLNPYALEFIPSYLKCGKNDNSKRSSGQKTKTEATSTTTLVQREVVGDASYLQAQRQLFELLHQMGDKFMPLKAINVSLAADGQGINVQFKADISGVTGKQMLDENLCQDAALHLDVSDCSLIPRRLPNVLAANFMARMGDVLNDKMEWNEDSMGSGRPTIALQPIDEKYLDLKSSMSSKHSIESKLSVESKRKSSSSATIRDTNVVQQLVGSTTSKESMLKNAKQQLPEPVPINGTLPTFDKPSIASKAHVSAPSGNWKNIKMSSSKAETRAKTMHAKQEPKFEKKSNKGIHTPRQSLGQIIKKGLTSGQKFVPRSTHTSLMRQTQVQKRLSLMKATDN</sequence>
<feature type="region of interest" description="Disordered" evidence="1">
    <location>
        <begin position="215"/>
        <end position="234"/>
    </location>
</feature>
<reference evidence="2" key="2">
    <citation type="journal article" date="2016" name="G3 (Bethesda)">
        <title>Genome Evolution in Three Species of Cactophilic Drosophila.</title>
        <authorList>
            <person name="Sanchez-Flores A."/>
            <person name="Penazola F."/>
            <person name="Carpinteyro-Ponce J."/>
            <person name="Nazario-Yepiz N."/>
            <person name="Abreu-Goodger C."/>
            <person name="Machado C.A."/>
            <person name="Markow T.A."/>
        </authorList>
    </citation>
    <scope>NUCLEOTIDE SEQUENCE [LARGE SCALE GENOMIC DNA]</scope>
</reference>
<feature type="compositionally biased region" description="Basic and acidic residues" evidence="1">
    <location>
        <begin position="215"/>
        <end position="226"/>
    </location>
</feature>
<accession>A0ABM1NSH7</accession>
<organism evidence="2 3">
    <name type="scientific">Drosophila arizonae</name>
    <name type="common">Fruit fly</name>
    <dbReference type="NCBI Taxonomy" id="7263"/>
    <lineage>
        <taxon>Eukaryota</taxon>
        <taxon>Metazoa</taxon>
        <taxon>Ecdysozoa</taxon>
        <taxon>Arthropoda</taxon>
        <taxon>Hexapoda</taxon>
        <taxon>Insecta</taxon>
        <taxon>Pterygota</taxon>
        <taxon>Neoptera</taxon>
        <taxon>Endopterygota</taxon>
        <taxon>Diptera</taxon>
        <taxon>Brachycera</taxon>
        <taxon>Muscomorpha</taxon>
        <taxon>Ephydroidea</taxon>
        <taxon>Drosophilidae</taxon>
        <taxon>Drosophila</taxon>
    </lineage>
</organism>